<dbReference type="InterPro" id="IPR038665">
    <property type="entry name" value="Voltage-dep_anion_channel_sf"/>
</dbReference>
<dbReference type="GO" id="GO:0016020">
    <property type="term" value="C:membrane"/>
    <property type="evidence" value="ECO:0007669"/>
    <property type="project" value="UniProtKB-SubCell"/>
</dbReference>
<gene>
    <name evidence="6" type="ORF">EXIGLDRAFT_675822</name>
</gene>
<feature type="transmembrane region" description="Helical" evidence="5">
    <location>
        <begin position="134"/>
        <end position="155"/>
    </location>
</feature>
<dbReference type="InterPro" id="IPR004695">
    <property type="entry name" value="SLAC1/Mae1/Ssu1/TehA"/>
</dbReference>
<evidence type="ECO:0000256" key="2">
    <source>
        <dbReference type="ARBA" id="ARBA00022692"/>
    </source>
</evidence>
<evidence type="ECO:0000313" key="7">
    <source>
        <dbReference type="Proteomes" id="UP000077266"/>
    </source>
</evidence>
<feature type="transmembrane region" description="Helical" evidence="5">
    <location>
        <begin position="314"/>
        <end position="342"/>
    </location>
</feature>
<protein>
    <recommendedName>
        <fullName evidence="8">C4-dicarboxylate transporter/malic acid transport protein</fullName>
    </recommendedName>
</protein>
<dbReference type="InParanoid" id="A0A165H9N8"/>
<feature type="transmembrane region" description="Helical" evidence="5">
    <location>
        <begin position="354"/>
        <end position="377"/>
    </location>
</feature>
<evidence type="ECO:0000256" key="4">
    <source>
        <dbReference type="ARBA" id="ARBA00023136"/>
    </source>
</evidence>
<accession>A0A165H9N8</accession>
<feature type="transmembrane region" description="Helical" evidence="5">
    <location>
        <begin position="389"/>
        <end position="411"/>
    </location>
</feature>
<keyword evidence="7" id="KW-1185">Reference proteome</keyword>
<feature type="transmembrane region" description="Helical" evidence="5">
    <location>
        <begin position="230"/>
        <end position="250"/>
    </location>
</feature>
<proteinExistence type="predicted"/>
<reference evidence="6 7" key="1">
    <citation type="journal article" date="2016" name="Mol. Biol. Evol.">
        <title>Comparative Genomics of Early-Diverging Mushroom-Forming Fungi Provides Insights into the Origins of Lignocellulose Decay Capabilities.</title>
        <authorList>
            <person name="Nagy L.G."/>
            <person name="Riley R."/>
            <person name="Tritt A."/>
            <person name="Adam C."/>
            <person name="Daum C."/>
            <person name="Floudas D."/>
            <person name="Sun H."/>
            <person name="Yadav J.S."/>
            <person name="Pangilinan J."/>
            <person name="Larsson K.H."/>
            <person name="Matsuura K."/>
            <person name="Barry K."/>
            <person name="Labutti K."/>
            <person name="Kuo R."/>
            <person name="Ohm R.A."/>
            <person name="Bhattacharya S.S."/>
            <person name="Shirouzu T."/>
            <person name="Yoshinaga Y."/>
            <person name="Martin F.M."/>
            <person name="Grigoriev I.V."/>
            <person name="Hibbett D.S."/>
        </authorList>
    </citation>
    <scope>NUCLEOTIDE SEQUENCE [LARGE SCALE GENOMIC DNA]</scope>
    <source>
        <strain evidence="6 7">HHB12029</strain>
    </source>
</reference>
<dbReference type="AlphaFoldDB" id="A0A165H9N8"/>
<name>A0A165H9N8_EXIGL</name>
<dbReference type="OrthoDB" id="2901184at2759"/>
<feature type="transmembrane region" description="Helical" evidence="5">
    <location>
        <begin position="64"/>
        <end position="85"/>
    </location>
</feature>
<dbReference type="GO" id="GO:0015140">
    <property type="term" value="F:malate transmembrane transporter activity"/>
    <property type="evidence" value="ECO:0007669"/>
    <property type="project" value="InterPro"/>
</dbReference>
<dbReference type="Pfam" id="PF03595">
    <property type="entry name" value="SLAC1"/>
    <property type="match status" value="1"/>
</dbReference>
<feature type="transmembrane region" description="Helical" evidence="5">
    <location>
        <begin position="167"/>
        <end position="186"/>
    </location>
</feature>
<dbReference type="STRING" id="1314781.A0A165H9N8"/>
<evidence type="ECO:0000313" key="6">
    <source>
        <dbReference type="EMBL" id="KZV91647.1"/>
    </source>
</evidence>
<evidence type="ECO:0008006" key="8">
    <source>
        <dbReference type="Google" id="ProtNLM"/>
    </source>
</evidence>
<keyword evidence="4 5" id="KW-0472">Membrane</keyword>
<feature type="transmembrane region" description="Helical" evidence="5">
    <location>
        <begin position="206"/>
        <end position="223"/>
    </location>
</feature>
<evidence type="ECO:0000256" key="5">
    <source>
        <dbReference type="SAM" id="Phobius"/>
    </source>
</evidence>
<keyword evidence="2 5" id="KW-0812">Transmembrane</keyword>
<evidence type="ECO:0000256" key="1">
    <source>
        <dbReference type="ARBA" id="ARBA00004141"/>
    </source>
</evidence>
<organism evidence="6 7">
    <name type="scientific">Exidia glandulosa HHB12029</name>
    <dbReference type="NCBI Taxonomy" id="1314781"/>
    <lineage>
        <taxon>Eukaryota</taxon>
        <taxon>Fungi</taxon>
        <taxon>Dikarya</taxon>
        <taxon>Basidiomycota</taxon>
        <taxon>Agaricomycotina</taxon>
        <taxon>Agaricomycetes</taxon>
        <taxon>Auriculariales</taxon>
        <taxon>Exidiaceae</taxon>
        <taxon>Exidia</taxon>
    </lineage>
</organism>
<comment type="subcellular location">
    <subcellularLocation>
        <location evidence="1">Membrane</location>
        <topology evidence="1">Multi-pass membrane protein</topology>
    </subcellularLocation>
</comment>
<dbReference type="PANTHER" id="PTHR31162">
    <property type="entry name" value="MALIC ACID TRANSPORT PROTEIN-RELATED"/>
    <property type="match status" value="1"/>
</dbReference>
<feature type="transmembrane region" description="Helical" evidence="5">
    <location>
        <begin position="270"/>
        <end position="293"/>
    </location>
</feature>
<feature type="transmembrane region" description="Helical" evidence="5">
    <location>
        <begin position="92"/>
        <end position="114"/>
    </location>
</feature>
<dbReference type="Gene3D" id="1.50.10.150">
    <property type="entry name" value="Voltage-dependent anion channel"/>
    <property type="match status" value="1"/>
</dbReference>
<dbReference type="InterPro" id="IPR030185">
    <property type="entry name" value="Mae1"/>
</dbReference>
<dbReference type="Proteomes" id="UP000077266">
    <property type="component" value="Unassembled WGS sequence"/>
</dbReference>
<evidence type="ECO:0000256" key="3">
    <source>
        <dbReference type="ARBA" id="ARBA00022989"/>
    </source>
</evidence>
<sequence length="443" mass="48342">MAADLTERHSLPRRRTVTSDGRRSFFVTTADSLHGFLPNPPPEGAPIQSSHSLPWRQRFAYFEWGFFTLNLGTGACTLLVGGISFDFGAREALGSVFLGVNIVFYILNLIGMALKAYLHPRAFRKSFTVPGQALFFPTSILAVNTILVGIIHYAVPYTGAGLVDALYVLFWIYVAASVGCAALLQWSMYDQVRDFEGIMPSECLPVFPLMLAGTLGASLAGVMDDTDSRALTLVLNSYVFQGGGFLISFMKLSTWISRNVLFGHPHDTRIIPIFFMAVGPPGFTALAFINLGARAAALFPAQSVFPSLPNAGEIIFGASLLLSLLLFGQCLWFILATSIIWLKSTTRAGRPVGWGLAWFATTFPLTGFFLAAGRLGVLMPSLFLRAFETAGCVLVFALWLFNASVLVLAIARGRLLVPPVAAPRLPKASDREDERRQDLENRL</sequence>
<dbReference type="EMBL" id="KV426023">
    <property type="protein sequence ID" value="KZV91647.1"/>
    <property type="molecule type" value="Genomic_DNA"/>
</dbReference>
<dbReference type="PANTHER" id="PTHR31162:SF0">
    <property type="entry name" value="MALIC ACID TRANSPORT PROTEIN"/>
    <property type="match status" value="1"/>
</dbReference>
<keyword evidence="3 5" id="KW-1133">Transmembrane helix</keyword>